<dbReference type="PROSITE" id="PS01050">
    <property type="entry name" value="YJEF_C_2"/>
    <property type="match status" value="1"/>
</dbReference>
<evidence type="ECO:0000256" key="3">
    <source>
        <dbReference type="ARBA" id="ARBA00006001"/>
    </source>
</evidence>
<feature type="domain" description="YjeF C-terminal" evidence="20">
    <location>
        <begin position="283"/>
        <end position="571"/>
    </location>
</feature>
<dbReference type="GO" id="GO:0052856">
    <property type="term" value="F:NAD(P)HX epimerase activity"/>
    <property type="evidence" value="ECO:0007669"/>
    <property type="project" value="UniProtKB-EC"/>
</dbReference>
<accession>A0AA86M8N7</accession>
<dbReference type="PROSITE" id="PS51383">
    <property type="entry name" value="YJEF_C_3"/>
    <property type="match status" value="1"/>
</dbReference>
<dbReference type="SUPFAM" id="SSF53613">
    <property type="entry name" value="Ribokinase-like"/>
    <property type="match status" value="1"/>
</dbReference>
<dbReference type="GO" id="GO:0110051">
    <property type="term" value="P:metabolite repair"/>
    <property type="evidence" value="ECO:0007669"/>
    <property type="project" value="TreeGrafter"/>
</dbReference>
<dbReference type="InterPro" id="IPR017953">
    <property type="entry name" value="Carbohydrate_kinase_pred_CS"/>
</dbReference>
<evidence type="ECO:0000256" key="10">
    <source>
        <dbReference type="ARBA" id="ARBA00023027"/>
    </source>
</evidence>
<evidence type="ECO:0000256" key="11">
    <source>
        <dbReference type="ARBA" id="ARBA00023235"/>
    </source>
</evidence>
<evidence type="ECO:0000259" key="20">
    <source>
        <dbReference type="PROSITE" id="PS51383"/>
    </source>
</evidence>
<comment type="similarity">
    <text evidence="4 18">In the C-terminal section; belongs to the NnrD/CARKD family.</text>
</comment>
<keyword evidence="11 18" id="KW-0413">Isomerase</keyword>
<dbReference type="InterPro" id="IPR004443">
    <property type="entry name" value="YjeF_N_dom"/>
</dbReference>
<proteinExistence type="inferred from homology"/>
<keyword evidence="9 18" id="KW-0630">Potassium</keyword>
<dbReference type="InterPro" id="IPR029056">
    <property type="entry name" value="Ribokinase-like"/>
</dbReference>
<evidence type="ECO:0000256" key="8">
    <source>
        <dbReference type="ARBA" id="ARBA00022857"/>
    </source>
</evidence>
<comment type="function">
    <text evidence="14 18">Bifunctional enzyme that catalyzes the epimerization of the S- and R-forms of NAD(P)HX and the dehydration of the S-form of NAD(P)HX at the expense of ADP, which is converted to AMP. This allows the repair of both epimers of NAD(P)HX, a damaged form of NAD(P)H that is a result of enzymatic or heat-dependent hydration.</text>
</comment>
<evidence type="ECO:0000256" key="17">
    <source>
        <dbReference type="HAMAP-Rule" id="MF_01965"/>
    </source>
</evidence>
<feature type="region of interest" description="Disordered" evidence="19">
    <location>
        <begin position="1"/>
        <end position="22"/>
    </location>
</feature>
<comment type="similarity">
    <text evidence="3 18">In the N-terminal section; belongs to the NnrE/AIBP family.</text>
</comment>
<keyword evidence="5 18" id="KW-0479">Metal-binding</keyword>
<dbReference type="PROSITE" id="PS51385">
    <property type="entry name" value="YJEF_N"/>
    <property type="match status" value="1"/>
</dbReference>
<dbReference type="GO" id="GO:0052855">
    <property type="term" value="F:ADP-dependent NAD(P)H-hydrate dehydratase activity"/>
    <property type="evidence" value="ECO:0007669"/>
    <property type="project" value="UniProtKB-UniRule"/>
</dbReference>
<keyword evidence="13" id="KW-0511">Multifunctional enzyme</keyword>
<sequence length="583" mass="62307">MLPSTRLQPALNPDNLTHANWQQPGHDTLPVLSVQQVRSLEHAAFAQTDSFLLMQAAGLRTALKIADQIAHSEPHNLRCVVLAGPGNNGGDACIVAGELKRQGLEVALYQVTEEKTGSKDRMQAVLWALAHGVQPVEIQDSAQLPDINTNTLVVDGLLGIACNRAPEGLIKSLIRHVNDRVKQINSQTRHKQVRVIALDCPSGVNCDTGDAPGEAIYAHTTFSYLACKHGLLTGQGKTLTGDLWIDDLNCGELLDELLTGPLTETLEQTSNKPVFGKSILALSRVDQLQRLPLRGHEHHKGSFGSIAVLGGQQGMVGACVLSARTALQLGCGRVALSLLGETDAHLPDVQQQGQTLFLDLVFPEIMNKGLESNLEFADIATIGPGLGQSEEALQMLLAVLEHDKGLHMVWDADALNLLANNASLRARFKHYRSKHPTRALVLTPHPLEAARLLQSTTEMVQADRHAAAQAISERFNCTVVLKGPGSLICNGKSIEINITGGPALGTAGSGDVLAGAIAALLGQGLNEFDAAAFGVYLHGLAVEPTHGEQHGLLISHASEIAVRMKNSLNSLLNQLARHHSQLP</sequence>
<comment type="similarity">
    <text evidence="17">Belongs to the NnrD/CARKD family.</text>
</comment>
<dbReference type="AlphaFoldDB" id="A0AA86M8N7"/>
<reference evidence="22 23" key="1">
    <citation type="submission" date="2023-10" db="EMBL/GenBank/DDBJ databases">
        <title>Complete Genome Sequence of Limnobacter thiooxidans CS-K2T, Isolated from freshwater lake sediments in Bavaria, Germany.</title>
        <authorList>
            <person name="Naruki M."/>
            <person name="Watanabe A."/>
            <person name="Warashina T."/>
            <person name="Morita T."/>
            <person name="Arakawa K."/>
        </authorList>
    </citation>
    <scope>NUCLEOTIDE SEQUENCE [LARGE SCALE GENOMIC DNA]</scope>
    <source>
        <strain evidence="22 23">CS-K2</strain>
    </source>
</reference>
<comment type="function">
    <text evidence="17">Catalyzes the dehydration of the S-form of NAD(P)HX at the expense of ADP, which is converted to AMP. Together with NAD(P)HX epimerase, which catalyzes the epimerization of the S- and R-forms, the enzyme allows the repair of both epimers of NAD(P)HX, a damaged form of NAD(P)H that is a result of enzymatic or heat-dependent hydration.</text>
</comment>
<comment type="subunit">
    <text evidence="17">Homotetramer.</text>
</comment>
<dbReference type="HAMAP" id="MF_01965">
    <property type="entry name" value="NADHX_dehydratase"/>
    <property type="match status" value="1"/>
</dbReference>
<evidence type="ECO:0000313" key="22">
    <source>
        <dbReference type="EMBL" id="BET26324.1"/>
    </source>
</evidence>
<evidence type="ECO:0000256" key="13">
    <source>
        <dbReference type="ARBA" id="ARBA00023268"/>
    </source>
</evidence>
<evidence type="ECO:0000256" key="12">
    <source>
        <dbReference type="ARBA" id="ARBA00023239"/>
    </source>
</evidence>
<feature type="binding site" evidence="17">
    <location>
        <position position="385"/>
    </location>
    <ligand>
        <name>(6S)-NADPHX</name>
        <dbReference type="ChEBI" id="CHEBI:64076"/>
    </ligand>
</feature>
<evidence type="ECO:0000256" key="16">
    <source>
        <dbReference type="ARBA" id="ARBA00049209"/>
    </source>
</evidence>
<evidence type="ECO:0000313" key="23">
    <source>
        <dbReference type="Proteomes" id="UP001329151"/>
    </source>
</evidence>
<comment type="cofactor">
    <cofactor evidence="18">
        <name>K(+)</name>
        <dbReference type="ChEBI" id="CHEBI:29103"/>
    </cofactor>
    <text evidence="18">Binds 1 potassium ion per subunit.</text>
</comment>
<protein>
    <recommendedName>
        <fullName evidence="17">ADP-dependent (S)-NAD(P)H-hydrate dehydratase</fullName>
        <ecNumber evidence="17">4.2.1.136</ecNumber>
    </recommendedName>
    <alternativeName>
        <fullName evidence="17">ADP-dependent NAD(P)HX dehydratase</fullName>
    </alternativeName>
</protein>
<feature type="binding site" evidence="17">
    <location>
        <position position="510"/>
    </location>
    <ligand>
        <name>AMP</name>
        <dbReference type="ChEBI" id="CHEBI:456215"/>
    </ligand>
</feature>
<dbReference type="Gene3D" id="3.40.50.10260">
    <property type="entry name" value="YjeF N-terminal domain"/>
    <property type="match status" value="1"/>
</dbReference>
<dbReference type="RefSeq" id="WP_130556194.1">
    <property type="nucleotide sequence ID" value="NZ_AP028947.1"/>
</dbReference>
<feature type="binding site" evidence="17">
    <location>
        <position position="445"/>
    </location>
    <ligand>
        <name>(6S)-NADPHX</name>
        <dbReference type="ChEBI" id="CHEBI:64076"/>
    </ligand>
</feature>
<evidence type="ECO:0000256" key="15">
    <source>
        <dbReference type="ARBA" id="ARBA00048238"/>
    </source>
</evidence>
<feature type="domain" description="YjeF N-terminal" evidence="21">
    <location>
        <begin position="37"/>
        <end position="256"/>
    </location>
</feature>
<dbReference type="PANTHER" id="PTHR12592">
    <property type="entry name" value="ATP-DEPENDENT (S)-NAD(P)H-HYDRATE DEHYDRATASE FAMILY MEMBER"/>
    <property type="match status" value="1"/>
</dbReference>
<dbReference type="Proteomes" id="UP001329151">
    <property type="component" value="Chromosome"/>
</dbReference>
<evidence type="ECO:0000256" key="19">
    <source>
        <dbReference type="SAM" id="MobiDB-lite"/>
    </source>
</evidence>
<keyword evidence="10 17" id="KW-0520">NAD</keyword>
<evidence type="ECO:0000256" key="6">
    <source>
        <dbReference type="ARBA" id="ARBA00022741"/>
    </source>
</evidence>
<dbReference type="EC" id="4.2.1.136" evidence="17"/>
<dbReference type="NCBIfam" id="TIGR00196">
    <property type="entry name" value="yjeF_cterm"/>
    <property type="match status" value="1"/>
</dbReference>
<evidence type="ECO:0000256" key="2">
    <source>
        <dbReference type="ARBA" id="ARBA00000909"/>
    </source>
</evidence>
<dbReference type="KEGG" id="lto:RGQ30_18250"/>
<dbReference type="InterPro" id="IPR036652">
    <property type="entry name" value="YjeF_N_dom_sf"/>
</dbReference>
<dbReference type="InterPro" id="IPR030677">
    <property type="entry name" value="Nnr"/>
</dbReference>
<feature type="binding site" evidence="17">
    <location>
        <position position="318"/>
    </location>
    <ligand>
        <name>(6S)-NADPHX</name>
        <dbReference type="ChEBI" id="CHEBI:64076"/>
    </ligand>
</feature>
<dbReference type="EMBL" id="AP028947">
    <property type="protein sequence ID" value="BET26324.1"/>
    <property type="molecule type" value="Genomic_DNA"/>
</dbReference>
<dbReference type="Pfam" id="PF01256">
    <property type="entry name" value="Carb_kinase"/>
    <property type="match status" value="1"/>
</dbReference>
<keyword evidence="12 17" id="KW-0456">Lyase</keyword>
<feature type="binding site" evidence="17">
    <location>
        <position position="511"/>
    </location>
    <ligand>
        <name>(6S)-NADPHX</name>
        <dbReference type="ChEBI" id="CHEBI:64076"/>
    </ligand>
</feature>
<evidence type="ECO:0000256" key="18">
    <source>
        <dbReference type="PIRNR" id="PIRNR017184"/>
    </source>
</evidence>
<evidence type="ECO:0000256" key="1">
    <source>
        <dbReference type="ARBA" id="ARBA00000013"/>
    </source>
</evidence>
<dbReference type="Gene3D" id="3.40.1190.20">
    <property type="match status" value="1"/>
</dbReference>
<dbReference type="GO" id="GO:0005524">
    <property type="term" value="F:ATP binding"/>
    <property type="evidence" value="ECO:0007669"/>
    <property type="project" value="UniProtKB-UniRule"/>
</dbReference>
<feature type="binding site" evidence="17">
    <location>
        <begin position="482"/>
        <end position="486"/>
    </location>
    <ligand>
        <name>AMP</name>
        <dbReference type="ChEBI" id="CHEBI:456215"/>
    </ligand>
</feature>
<dbReference type="CDD" id="cd01171">
    <property type="entry name" value="YXKO-related"/>
    <property type="match status" value="1"/>
</dbReference>
<evidence type="ECO:0000256" key="4">
    <source>
        <dbReference type="ARBA" id="ARBA00009524"/>
    </source>
</evidence>
<gene>
    <name evidence="17" type="primary">nnrD</name>
    <name evidence="22" type="ORF">RGQ30_18250</name>
</gene>
<dbReference type="PANTHER" id="PTHR12592:SF0">
    <property type="entry name" value="ATP-DEPENDENT (S)-NAD(P)H-HYDRATE DEHYDRATASE"/>
    <property type="match status" value="1"/>
</dbReference>
<evidence type="ECO:0000256" key="9">
    <source>
        <dbReference type="ARBA" id="ARBA00022958"/>
    </source>
</evidence>
<dbReference type="InterPro" id="IPR000631">
    <property type="entry name" value="CARKD"/>
</dbReference>
<dbReference type="SUPFAM" id="SSF64153">
    <property type="entry name" value="YjeF N-terminal domain-like"/>
    <property type="match status" value="1"/>
</dbReference>
<name>A0AA86M8N7_9BURK</name>
<comment type="catalytic activity">
    <reaction evidence="2 18">
        <text>(6R)-NADPHX = (6S)-NADPHX</text>
        <dbReference type="Rhea" id="RHEA:32227"/>
        <dbReference type="ChEBI" id="CHEBI:64076"/>
        <dbReference type="ChEBI" id="CHEBI:64077"/>
        <dbReference type="EC" id="5.1.99.6"/>
    </reaction>
</comment>
<keyword evidence="7 17" id="KW-0067">ATP-binding</keyword>
<keyword evidence="8 17" id="KW-0521">NADP</keyword>
<keyword evidence="6 17" id="KW-0547">Nucleotide-binding</keyword>
<dbReference type="PIRSF" id="PIRSF017184">
    <property type="entry name" value="Nnr"/>
    <property type="match status" value="1"/>
</dbReference>
<evidence type="ECO:0000256" key="5">
    <source>
        <dbReference type="ARBA" id="ARBA00022723"/>
    </source>
</evidence>
<evidence type="ECO:0000259" key="21">
    <source>
        <dbReference type="PROSITE" id="PS51385"/>
    </source>
</evidence>
<evidence type="ECO:0000256" key="7">
    <source>
        <dbReference type="ARBA" id="ARBA00022840"/>
    </source>
</evidence>
<dbReference type="GO" id="GO:0046872">
    <property type="term" value="F:metal ion binding"/>
    <property type="evidence" value="ECO:0007669"/>
    <property type="project" value="UniProtKB-UniRule"/>
</dbReference>
<comment type="catalytic activity">
    <reaction evidence="16 17 18">
        <text>(6S)-NADPHX + ADP = AMP + phosphate + NADPH + H(+)</text>
        <dbReference type="Rhea" id="RHEA:32235"/>
        <dbReference type="ChEBI" id="CHEBI:15378"/>
        <dbReference type="ChEBI" id="CHEBI:43474"/>
        <dbReference type="ChEBI" id="CHEBI:57783"/>
        <dbReference type="ChEBI" id="CHEBI:64076"/>
        <dbReference type="ChEBI" id="CHEBI:456215"/>
        <dbReference type="ChEBI" id="CHEBI:456216"/>
        <dbReference type="EC" id="4.2.1.136"/>
    </reaction>
</comment>
<dbReference type="Pfam" id="PF03853">
    <property type="entry name" value="YjeF_N"/>
    <property type="match status" value="1"/>
</dbReference>
<comment type="catalytic activity">
    <reaction evidence="15 17 18">
        <text>(6S)-NADHX + ADP = AMP + phosphate + NADH + H(+)</text>
        <dbReference type="Rhea" id="RHEA:32223"/>
        <dbReference type="ChEBI" id="CHEBI:15378"/>
        <dbReference type="ChEBI" id="CHEBI:43474"/>
        <dbReference type="ChEBI" id="CHEBI:57945"/>
        <dbReference type="ChEBI" id="CHEBI:64074"/>
        <dbReference type="ChEBI" id="CHEBI:456215"/>
        <dbReference type="ChEBI" id="CHEBI:456216"/>
        <dbReference type="EC" id="4.2.1.136"/>
    </reaction>
</comment>
<comment type="cofactor">
    <cofactor evidence="17">
        <name>Mg(2+)</name>
        <dbReference type="ChEBI" id="CHEBI:18420"/>
    </cofactor>
</comment>
<organism evidence="22 23">
    <name type="scientific">Limnobacter thiooxidans</name>
    <dbReference type="NCBI Taxonomy" id="131080"/>
    <lineage>
        <taxon>Bacteria</taxon>
        <taxon>Pseudomonadati</taxon>
        <taxon>Pseudomonadota</taxon>
        <taxon>Betaproteobacteria</taxon>
        <taxon>Burkholderiales</taxon>
        <taxon>Burkholderiaceae</taxon>
        <taxon>Limnobacter</taxon>
    </lineage>
</organism>
<evidence type="ECO:0000256" key="14">
    <source>
        <dbReference type="ARBA" id="ARBA00025153"/>
    </source>
</evidence>
<dbReference type="GO" id="GO:0046496">
    <property type="term" value="P:nicotinamide nucleotide metabolic process"/>
    <property type="evidence" value="ECO:0007669"/>
    <property type="project" value="UniProtKB-UniRule"/>
</dbReference>
<keyword evidence="23" id="KW-1185">Reference proteome</keyword>
<comment type="catalytic activity">
    <reaction evidence="1 18">
        <text>(6R)-NADHX = (6S)-NADHX</text>
        <dbReference type="Rhea" id="RHEA:32215"/>
        <dbReference type="ChEBI" id="CHEBI:64074"/>
        <dbReference type="ChEBI" id="CHEBI:64075"/>
        <dbReference type="EC" id="5.1.99.6"/>
    </reaction>
</comment>